<evidence type="ECO:0000313" key="18">
    <source>
        <dbReference type="Proteomes" id="UP000694403"/>
    </source>
</evidence>
<dbReference type="PROSITE" id="PS50835">
    <property type="entry name" value="IG_LIKE"/>
    <property type="match status" value="3"/>
</dbReference>
<comment type="function">
    <text evidence="13">Through its N-linked glycans ensures anchoring of secretory IgA (sIgA) molecules to mucus lining the epithelial surface to neutralize extracellular pathogens. On its own (free form) may act as a non-specific microbial scavenger to prevent pathogen interaction with epithelial cells.</text>
</comment>
<dbReference type="Gene3D" id="2.60.40.10">
    <property type="entry name" value="Immunoglobulins"/>
    <property type="match status" value="5"/>
</dbReference>
<dbReference type="CDD" id="cd05716">
    <property type="entry name" value="IgV_pIgR_like"/>
    <property type="match status" value="5"/>
</dbReference>
<dbReference type="InterPro" id="IPR050671">
    <property type="entry name" value="CD300_family_receptors"/>
</dbReference>
<evidence type="ECO:0000256" key="8">
    <source>
        <dbReference type="ARBA" id="ARBA00023136"/>
    </source>
</evidence>
<evidence type="ECO:0000256" key="14">
    <source>
        <dbReference type="ARBA" id="ARBA00049678"/>
    </source>
</evidence>
<evidence type="ECO:0000256" key="10">
    <source>
        <dbReference type="ARBA" id="ARBA00023180"/>
    </source>
</evidence>
<dbReference type="SMART" id="SM00409">
    <property type="entry name" value="IG"/>
    <property type="match status" value="4"/>
</dbReference>
<keyword evidence="10" id="KW-0325">Glycoprotein</keyword>
<evidence type="ECO:0000256" key="13">
    <source>
        <dbReference type="ARBA" id="ARBA00049604"/>
    </source>
</evidence>
<evidence type="ECO:0000256" key="15">
    <source>
        <dbReference type="ARBA" id="ARBA00049745"/>
    </source>
</evidence>
<dbReference type="SUPFAM" id="SSF48726">
    <property type="entry name" value="Immunoglobulin"/>
    <property type="match status" value="5"/>
</dbReference>
<keyword evidence="18" id="KW-1185">Reference proteome</keyword>
<evidence type="ECO:0000313" key="17">
    <source>
        <dbReference type="Ensembl" id="ENSCSRP00000000287.1"/>
    </source>
</evidence>
<organism evidence="17 18">
    <name type="scientific">Chelydra serpentina</name>
    <name type="common">Snapping turtle</name>
    <name type="synonym">Testudo serpentina</name>
    <dbReference type="NCBI Taxonomy" id="8475"/>
    <lineage>
        <taxon>Eukaryota</taxon>
        <taxon>Metazoa</taxon>
        <taxon>Chordata</taxon>
        <taxon>Craniata</taxon>
        <taxon>Vertebrata</taxon>
        <taxon>Euteleostomi</taxon>
        <taxon>Archelosauria</taxon>
        <taxon>Testudinata</taxon>
        <taxon>Testudines</taxon>
        <taxon>Cryptodira</taxon>
        <taxon>Durocryptodira</taxon>
        <taxon>Americhelydia</taxon>
        <taxon>Chelydroidea</taxon>
        <taxon>Chelydridae</taxon>
        <taxon>Chelydra</taxon>
    </lineage>
</organism>
<comment type="subunit">
    <text evidence="14">Interacts (mainly via CDR1-like domain) with dimeric IgA. Interacts (mainly via CDR2-like domain) with pentameric IgM.</text>
</comment>
<dbReference type="GO" id="GO:0005886">
    <property type="term" value="C:plasma membrane"/>
    <property type="evidence" value="ECO:0007669"/>
    <property type="project" value="UniProtKB-SubCell"/>
</dbReference>
<keyword evidence="9" id="KW-1015">Disulfide bond</keyword>
<evidence type="ECO:0000256" key="6">
    <source>
        <dbReference type="ARBA" id="ARBA00022729"/>
    </source>
</evidence>
<evidence type="ECO:0000256" key="5">
    <source>
        <dbReference type="ARBA" id="ARBA00022692"/>
    </source>
</evidence>
<dbReference type="Pfam" id="PF07686">
    <property type="entry name" value="V-set"/>
    <property type="match status" value="5"/>
</dbReference>
<comment type="subcellular location">
    <subcellularLocation>
        <location evidence="1">Cell membrane</location>
        <topology evidence="1">Single-pass type I membrane protein</topology>
    </subcellularLocation>
    <subcellularLocation>
        <location evidence="2">Secreted</location>
    </subcellularLocation>
</comment>
<keyword evidence="3" id="KW-1003">Cell membrane</keyword>
<evidence type="ECO:0000259" key="16">
    <source>
        <dbReference type="PROSITE" id="PS50835"/>
    </source>
</evidence>
<evidence type="ECO:0000256" key="9">
    <source>
        <dbReference type="ARBA" id="ARBA00023157"/>
    </source>
</evidence>
<keyword evidence="6" id="KW-0732">Signal</keyword>
<evidence type="ECO:0000256" key="7">
    <source>
        <dbReference type="ARBA" id="ARBA00022989"/>
    </source>
</evidence>
<reference evidence="17" key="2">
    <citation type="submission" date="2025-09" db="UniProtKB">
        <authorList>
            <consortium name="Ensembl"/>
        </authorList>
    </citation>
    <scope>IDENTIFICATION</scope>
</reference>
<evidence type="ECO:0000256" key="4">
    <source>
        <dbReference type="ARBA" id="ARBA00022525"/>
    </source>
</evidence>
<feature type="domain" description="Ig-like" evidence="16">
    <location>
        <begin position="308"/>
        <end position="397"/>
    </location>
</feature>
<protein>
    <recommendedName>
        <fullName evidence="15">Polymeric immunoglobulin receptor</fullName>
    </recommendedName>
</protein>
<dbReference type="InterPro" id="IPR036179">
    <property type="entry name" value="Ig-like_dom_sf"/>
</dbReference>
<sequence>EVGGSVTIKCFYSPMKANRHDRKYWCKISGARRVCNTIISTNNFISKDYKDRASITDFPKNCTFAVQVTQLEQNDAGAYRCGIGSNNKGKLFHVKLELGSVTIQCQPENIKGGGKKFWCKLGKTGCSVIADSDGYVARNYEGRISITPEESSGTFKILINKLKKEDSGLYKCGMAMLGDSGSPKVPEEAELYYIELGGSVAIDCVFDTKYGSERKYMCRMGKTGCSNVIDTHGNINETYKGRVLLSPQELPGSFKLYMTQLRKEDSGVYLCGAGTYGEKGESKELDVHETLLETSVLQGRHIINGVIGGSVSVECHYDPRGNYTLKYWCKWRKNGCNQLITNLASMIDAYEGRIVLHDNPENGTFTVIMNQLTAADAGYYWCMTDGDMERKSTKELKIIDGQPGLTGPKEIDAVIGTQVTIPCSYPCKYYSYQKYWCKWHNTGCQTLISSEQNQTGLVVNCDKEKRTLYLTFDQVIQTDQGWYWCGVSHSGHLGETMAVHLTVNGGELQDLLQDKTGKFFFVATIHVAHTCILLNCSLSSSQDHDSSKVILSVLLPILIVLNNGVCLCLLPASLLTDLVSVGSYRTNISMSEFENSRDYGAKDNVGINDAQETQIGGVDGKFHIKTLPPITYLEQNLKKKLSSKQLQTGWFLQWAKWTTYKTDFPRSAYNIKCKVMHIGKNNLNYTYKTS</sequence>
<keyword evidence="11" id="KW-0393">Immunoglobulin domain</keyword>
<dbReference type="Proteomes" id="UP000694403">
    <property type="component" value="Unplaced"/>
</dbReference>
<dbReference type="InterPro" id="IPR003599">
    <property type="entry name" value="Ig_sub"/>
</dbReference>
<feature type="domain" description="Ig-like" evidence="16">
    <location>
        <begin position="403"/>
        <end position="502"/>
    </location>
</feature>
<comment type="function">
    <text evidence="12">Mediates selective transcytosis of polymeric IgA and IgM across mucosal epithelial cells. Binds polymeric IgA and IgM at the basolateral surface of epithelial cells. The complex is then transported across the cell to be secreted at the apical surface. During this process, a cleavage occurs that separates the extracellular (known as the secretory component) from the transmembrane segment.</text>
</comment>
<reference evidence="17" key="1">
    <citation type="submission" date="2025-08" db="UniProtKB">
        <authorList>
            <consortium name="Ensembl"/>
        </authorList>
    </citation>
    <scope>IDENTIFICATION</scope>
</reference>
<dbReference type="PANTHER" id="PTHR11860:SF82">
    <property type="entry name" value="POLYMERIC IMMUNOGLOBULIN RECEPTOR"/>
    <property type="match status" value="1"/>
</dbReference>
<dbReference type="GO" id="GO:0005576">
    <property type="term" value="C:extracellular region"/>
    <property type="evidence" value="ECO:0007669"/>
    <property type="project" value="UniProtKB-SubCell"/>
</dbReference>
<evidence type="ECO:0000256" key="12">
    <source>
        <dbReference type="ARBA" id="ARBA00049599"/>
    </source>
</evidence>
<dbReference type="SMART" id="SM00406">
    <property type="entry name" value="IGv"/>
    <property type="match status" value="4"/>
</dbReference>
<dbReference type="InterPro" id="IPR013106">
    <property type="entry name" value="Ig_V-set"/>
</dbReference>
<accession>A0A8C3RL39</accession>
<dbReference type="GO" id="GO:0004888">
    <property type="term" value="F:transmembrane signaling receptor activity"/>
    <property type="evidence" value="ECO:0007669"/>
    <property type="project" value="TreeGrafter"/>
</dbReference>
<keyword evidence="5" id="KW-0812">Transmembrane</keyword>
<keyword evidence="4" id="KW-0964">Secreted</keyword>
<evidence type="ECO:0000256" key="1">
    <source>
        <dbReference type="ARBA" id="ARBA00004251"/>
    </source>
</evidence>
<evidence type="ECO:0000256" key="2">
    <source>
        <dbReference type="ARBA" id="ARBA00004613"/>
    </source>
</evidence>
<dbReference type="InterPro" id="IPR013783">
    <property type="entry name" value="Ig-like_fold"/>
</dbReference>
<name>A0A8C3RL39_CHESE</name>
<keyword evidence="7" id="KW-1133">Transmembrane helix</keyword>
<dbReference type="PANTHER" id="PTHR11860">
    <property type="entry name" value="POLYMERIC-IMMUNOGLOBULIN RECEPTOR"/>
    <property type="match status" value="1"/>
</dbReference>
<keyword evidence="8" id="KW-0472">Membrane</keyword>
<evidence type="ECO:0000256" key="11">
    <source>
        <dbReference type="ARBA" id="ARBA00023319"/>
    </source>
</evidence>
<evidence type="ECO:0000256" key="3">
    <source>
        <dbReference type="ARBA" id="ARBA00022475"/>
    </source>
</evidence>
<proteinExistence type="predicted"/>
<dbReference type="InterPro" id="IPR007110">
    <property type="entry name" value="Ig-like_dom"/>
</dbReference>
<feature type="domain" description="Ig-like" evidence="16">
    <location>
        <begin position="1"/>
        <end position="97"/>
    </location>
</feature>
<dbReference type="Ensembl" id="ENSCSRT00000000297.1">
    <property type="protein sequence ID" value="ENSCSRP00000000287.1"/>
    <property type="gene ID" value="ENSCSRG00000000247.1"/>
</dbReference>
<dbReference type="AlphaFoldDB" id="A0A8C3RL39"/>